<name>A0ACC6RQG2_9BURK</name>
<dbReference type="EMBL" id="JAYMRU010000025">
    <property type="protein sequence ID" value="MEM5403976.1"/>
    <property type="molecule type" value="Genomic_DNA"/>
</dbReference>
<reference evidence="1" key="1">
    <citation type="submission" date="2024-01" db="EMBL/GenBank/DDBJ databases">
        <title>The diversity of rhizobia nodulating Mimosa spp. in eleven states of Brazil covering several biomes is determined by host plant, location, and edaphic factors.</title>
        <authorList>
            <person name="Rouws L."/>
            <person name="Barauna A."/>
            <person name="Beukes C."/>
            <person name="De Faria S.M."/>
            <person name="Gross E."/>
            <person name="Dos Reis Junior F.B."/>
            <person name="Simon M."/>
            <person name="Maluk M."/>
            <person name="Odee D.W."/>
            <person name="Kenicer G."/>
            <person name="Young J.P.W."/>
            <person name="Reis V.M."/>
            <person name="Zilli J."/>
            <person name="James E.K."/>
        </authorList>
    </citation>
    <scope>NUCLEOTIDE SEQUENCE</scope>
    <source>
        <strain evidence="1">JPY452</strain>
    </source>
</reference>
<organism evidence="1 2">
    <name type="scientific">Paraburkholderia unamae</name>
    <dbReference type="NCBI Taxonomy" id="219649"/>
    <lineage>
        <taxon>Bacteria</taxon>
        <taxon>Pseudomonadati</taxon>
        <taxon>Pseudomonadota</taxon>
        <taxon>Betaproteobacteria</taxon>
        <taxon>Burkholderiales</taxon>
        <taxon>Burkholderiaceae</taxon>
        <taxon>Paraburkholderia</taxon>
    </lineage>
</organism>
<protein>
    <submittedName>
        <fullName evidence="1">Universal stress protein</fullName>
    </submittedName>
</protein>
<sequence>MSSFSRMLLVYDGTSEAQAALHRCSQLSLALSAPVDVVAVVDTEAVNASSGGLLTDVAYTHLKEIARNTLSDAVSHLASIGIAANGYVKYGRIADVVARHAQTFNPDLIVLGHRAQARRWWSGRPAHADLAERLCGTTIVTVTLASA</sequence>
<gene>
    <name evidence="1" type="ORF">VSR83_28775</name>
</gene>
<accession>A0ACC6RQG2</accession>
<keyword evidence="2" id="KW-1185">Reference proteome</keyword>
<evidence type="ECO:0000313" key="1">
    <source>
        <dbReference type="EMBL" id="MEM5403976.1"/>
    </source>
</evidence>
<comment type="caution">
    <text evidence="1">The sequence shown here is derived from an EMBL/GenBank/DDBJ whole genome shotgun (WGS) entry which is preliminary data.</text>
</comment>
<evidence type="ECO:0000313" key="2">
    <source>
        <dbReference type="Proteomes" id="UP001392318"/>
    </source>
</evidence>
<proteinExistence type="predicted"/>
<dbReference type="Proteomes" id="UP001392318">
    <property type="component" value="Unassembled WGS sequence"/>
</dbReference>